<dbReference type="Gene3D" id="3.30.450.20">
    <property type="entry name" value="PAS domain"/>
    <property type="match status" value="1"/>
</dbReference>
<protein>
    <recommendedName>
        <fullName evidence="3">histidine kinase</fullName>
        <ecNumber evidence="3">2.7.13.3</ecNumber>
    </recommendedName>
</protein>
<keyword evidence="6" id="KW-0547">Nucleotide-binding</keyword>
<dbReference type="PATRIC" id="fig|1391654.3.peg.11237"/>
<dbReference type="CDD" id="cd00075">
    <property type="entry name" value="HATPase"/>
    <property type="match status" value="1"/>
</dbReference>
<keyword evidence="8" id="KW-0067">ATP-binding</keyword>
<evidence type="ECO:0000313" key="12">
    <source>
        <dbReference type="EMBL" id="AKV04415.1"/>
    </source>
</evidence>
<feature type="domain" description="Histidine kinase" evidence="10">
    <location>
        <begin position="396"/>
        <end position="615"/>
    </location>
</feature>
<dbReference type="PANTHER" id="PTHR42878:SF7">
    <property type="entry name" value="SENSOR HISTIDINE KINASE GLRK"/>
    <property type="match status" value="1"/>
</dbReference>
<dbReference type="InterPro" id="IPR036097">
    <property type="entry name" value="HisK_dim/P_sf"/>
</dbReference>
<keyword evidence="4" id="KW-0597">Phosphoprotein</keyword>
<dbReference type="AlphaFoldDB" id="A0A0K1QG52"/>
<dbReference type="EMBL" id="CP012333">
    <property type="protein sequence ID" value="AKV04415.1"/>
    <property type="molecule type" value="Genomic_DNA"/>
</dbReference>
<dbReference type="SMART" id="SM00388">
    <property type="entry name" value="HisKA"/>
    <property type="match status" value="1"/>
</dbReference>
<keyword evidence="7 12" id="KW-0418">Kinase</keyword>
<dbReference type="PROSITE" id="PS50885">
    <property type="entry name" value="HAMP"/>
    <property type="match status" value="1"/>
</dbReference>
<dbReference type="OrthoDB" id="5241402at2"/>
<evidence type="ECO:0000256" key="4">
    <source>
        <dbReference type="ARBA" id="ARBA00022553"/>
    </source>
</evidence>
<evidence type="ECO:0000256" key="9">
    <source>
        <dbReference type="ARBA" id="ARBA00023012"/>
    </source>
</evidence>
<evidence type="ECO:0000259" key="11">
    <source>
        <dbReference type="PROSITE" id="PS50885"/>
    </source>
</evidence>
<dbReference type="InterPro" id="IPR005467">
    <property type="entry name" value="His_kinase_dom"/>
</dbReference>
<dbReference type="InterPro" id="IPR036890">
    <property type="entry name" value="HATPase_C_sf"/>
</dbReference>
<keyword evidence="5" id="KW-0808">Transferase</keyword>
<dbReference type="Pfam" id="PF00512">
    <property type="entry name" value="HisKA"/>
    <property type="match status" value="1"/>
</dbReference>
<dbReference type="SMART" id="SM00304">
    <property type="entry name" value="HAMP"/>
    <property type="match status" value="1"/>
</dbReference>
<dbReference type="Proteomes" id="UP000064967">
    <property type="component" value="Chromosome"/>
</dbReference>
<dbReference type="InterPro" id="IPR050351">
    <property type="entry name" value="BphY/WalK/GraS-like"/>
</dbReference>
<evidence type="ECO:0000256" key="7">
    <source>
        <dbReference type="ARBA" id="ARBA00022777"/>
    </source>
</evidence>
<evidence type="ECO:0000313" key="13">
    <source>
        <dbReference type="Proteomes" id="UP000064967"/>
    </source>
</evidence>
<dbReference type="STRING" id="1391654.AKJ09_11078"/>
<dbReference type="SUPFAM" id="SSF55874">
    <property type="entry name" value="ATPase domain of HSP90 chaperone/DNA topoisomerase II/histidine kinase"/>
    <property type="match status" value="1"/>
</dbReference>
<dbReference type="SUPFAM" id="SSF47384">
    <property type="entry name" value="Homodimeric domain of signal transducing histidine kinase"/>
    <property type="match status" value="1"/>
</dbReference>
<dbReference type="SMART" id="SM00387">
    <property type="entry name" value="HATPase_c"/>
    <property type="match status" value="1"/>
</dbReference>
<dbReference type="CDD" id="cd00082">
    <property type="entry name" value="HisKA"/>
    <property type="match status" value="1"/>
</dbReference>
<dbReference type="KEGG" id="llu:AKJ09_11078"/>
<dbReference type="GO" id="GO:0000156">
    <property type="term" value="F:phosphorelay response regulator activity"/>
    <property type="evidence" value="ECO:0007669"/>
    <property type="project" value="TreeGrafter"/>
</dbReference>
<dbReference type="GO" id="GO:0005524">
    <property type="term" value="F:ATP binding"/>
    <property type="evidence" value="ECO:0007669"/>
    <property type="project" value="UniProtKB-KW"/>
</dbReference>
<dbReference type="SUPFAM" id="SSF55785">
    <property type="entry name" value="PYP-like sensor domain (PAS domain)"/>
    <property type="match status" value="1"/>
</dbReference>
<dbReference type="GO" id="GO:0016020">
    <property type="term" value="C:membrane"/>
    <property type="evidence" value="ECO:0007669"/>
    <property type="project" value="UniProtKB-SubCell"/>
</dbReference>
<dbReference type="SUPFAM" id="SSF158472">
    <property type="entry name" value="HAMP domain-like"/>
    <property type="match status" value="1"/>
</dbReference>
<dbReference type="EC" id="2.7.13.3" evidence="3"/>
<dbReference type="CDD" id="cd06225">
    <property type="entry name" value="HAMP"/>
    <property type="match status" value="1"/>
</dbReference>
<proteinExistence type="predicted"/>
<reference evidence="12 13" key="1">
    <citation type="submission" date="2015-08" db="EMBL/GenBank/DDBJ databases">
        <authorList>
            <person name="Babu N.S."/>
            <person name="Beckwith C.J."/>
            <person name="Beseler K.G."/>
            <person name="Brison A."/>
            <person name="Carone J.V."/>
            <person name="Caskin T.P."/>
            <person name="Diamond M."/>
            <person name="Durham M.E."/>
            <person name="Foxe J.M."/>
            <person name="Go M."/>
            <person name="Henderson B.A."/>
            <person name="Jones I.B."/>
            <person name="McGettigan J.A."/>
            <person name="Micheletti S.J."/>
            <person name="Nasrallah M.E."/>
            <person name="Ortiz D."/>
            <person name="Piller C.R."/>
            <person name="Privatt S.R."/>
            <person name="Schneider S.L."/>
            <person name="Sharp S."/>
            <person name="Smith T.C."/>
            <person name="Stanton J.D."/>
            <person name="Ullery H.E."/>
            <person name="Wilson R.J."/>
            <person name="Serrano M.G."/>
            <person name="Buck G."/>
            <person name="Lee V."/>
            <person name="Wang Y."/>
            <person name="Carvalho R."/>
            <person name="Voegtly L."/>
            <person name="Shi R."/>
            <person name="Duckworth R."/>
            <person name="Johnson A."/>
            <person name="Loviza R."/>
            <person name="Walstead R."/>
            <person name="Shah Z."/>
            <person name="Kiflezghi M."/>
            <person name="Wade K."/>
            <person name="Ball S.L."/>
            <person name="Bradley K.W."/>
            <person name="Asai D.J."/>
            <person name="Bowman C.A."/>
            <person name="Russell D.A."/>
            <person name="Pope W.H."/>
            <person name="Jacobs-Sera D."/>
            <person name="Hendrix R.W."/>
            <person name="Hatfull G.F."/>
        </authorList>
    </citation>
    <scope>NUCLEOTIDE SEQUENCE [LARGE SCALE GENOMIC DNA]</scope>
    <source>
        <strain evidence="12 13">DSM 27648</strain>
    </source>
</reference>
<sequence>MTRSALGIRAKFLIAGALLVCATAVSSAWSVLAFHDMSRVVDATLHDSEQTTAATASLATALEREDDALLLTLTDEARGRRSLEATRKAVADALARLGDVLTEPGEPETYAAVKRDVDAYHRAGDALVAHARDPEARLRYHEEVNPLLRRAVGETARIRDEHFRSAQSVATWARDRAVRSTEVLFGVTLAALAFSVLVASYVARTVVVPIRNLTGAVEAMRRGDFDRRVPSDGADELGRLAGGFNRMAEDLGAFRKANVGEVLRAKETLEATLAALPDAVVVVGPDGTVASANPTASSVLRVEAGQLSKGLDALPIADRTRALLRDVLDGRKAGAAGAVDLTNAVAIDVGGSKRKLLPRVVPITGLPDGQRGAVLILSDVTELARLDEMRTELIAVASHELRTPLTTFRMTLLMLNERALSLTDRDRELVHTALLGVEQLAGTIDEFLDLTRIEAGQLRLNWDRVDVAALVAREASAVQTSCKESGIELVVDGAERTGLTIRGDAARLHVVLANLLANAMKYTPAGGTIRLGVDEVADRIVVAVEDSGPGVPAEFRERIFEKFFRVEHHRAGDAGLRGSGIGLYIAREIVEAHGGTLRYEEREGGGARLVMQLPR</sequence>
<dbReference type="GO" id="GO:0007234">
    <property type="term" value="P:osmosensory signaling via phosphorelay pathway"/>
    <property type="evidence" value="ECO:0007669"/>
    <property type="project" value="TreeGrafter"/>
</dbReference>
<dbReference type="Pfam" id="PF00672">
    <property type="entry name" value="HAMP"/>
    <property type="match status" value="1"/>
</dbReference>
<comment type="subcellular location">
    <subcellularLocation>
        <location evidence="2">Membrane</location>
    </subcellularLocation>
</comment>
<dbReference type="Pfam" id="PF02518">
    <property type="entry name" value="HATPase_c"/>
    <property type="match status" value="1"/>
</dbReference>
<dbReference type="InterPro" id="IPR003660">
    <property type="entry name" value="HAMP_dom"/>
</dbReference>
<evidence type="ECO:0000259" key="10">
    <source>
        <dbReference type="PROSITE" id="PS50109"/>
    </source>
</evidence>
<dbReference type="PANTHER" id="PTHR42878">
    <property type="entry name" value="TWO-COMPONENT HISTIDINE KINASE"/>
    <property type="match status" value="1"/>
</dbReference>
<evidence type="ECO:0000256" key="3">
    <source>
        <dbReference type="ARBA" id="ARBA00012438"/>
    </source>
</evidence>
<dbReference type="Pfam" id="PF08448">
    <property type="entry name" value="PAS_4"/>
    <property type="match status" value="1"/>
</dbReference>
<evidence type="ECO:0000256" key="5">
    <source>
        <dbReference type="ARBA" id="ARBA00022679"/>
    </source>
</evidence>
<name>A0A0K1QG52_9BACT</name>
<evidence type="ECO:0000256" key="8">
    <source>
        <dbReference type="ARBA" id="ARBA00022840"/>
    </source>
</evidence>
<dbReference type="InterPro" id="IPR035965">
    <property type="entry name" value="PAS-like_dom_sf"/>
</dbReference>
<dbReference type="InterPro" id="IPR003594">
    <property type="entry name" value="HATPase_dom"/>
</dbReference>
<dbReference type="Gene3D" id="1.10.287.130">
    <property type="match status" value="1"/>
</dbReference>
<comment type="catalytic activity">
    <reaction evidence="1">
        <text>ATP + protein L-histidine = ADP + protein N-phospho-L-histidine.</text>
        <dbReference type="EC" id="2.7.13.3"/>
    </reaction>
</comment>
<dbReference type="InterPro" id="IPR003661">
    <property type="entry name" value="HisK_dim/P_dom"/>
</dbReference>
<evidence type="ECO:0000256" key="6">
    <source>
        <dbReference type="ARBA" id="ARBA00022741"/>
    </source>
</evidence>
<keyword evidence="9" id="KW-0902">Two-component regulatory system</keyword>
<dbReference type="Gene3D" id="3.30.565.10">
    <property type="entry name" value="Histidine kinase-like ATPase, C-terminal domain"/>
    <property type="match status" value="1"/>
</dbReference>
<dbReference type="RefSeq" id="WP_146655032.1">
    <property type="nucleotide sequence ID" value="NZ_CP012333.1"/>
</dbReference>
<keyword evidence="13" id="KW-1185">Reference proteome</keyword>
<gene>
    <name evidence="12" type="ORF">AKJ09_11078</name>
</gene>
<dbReference type="PROSITE" id="PS50109">
    <property type="entry name" value="HIS_KIN"/>
    <property type="match status" value="1"/>
</dbReference>
<dbReference type="FunFam" id="3.30.565.10:FF:000006">
    <property type="entry name" value="Sensor histidine kinase WalK"/>
    <property type="match status" value="1"/>
</dbReference>
<feature type="domain" description="HAMP" evidence="11">
    <location>
        <begin position="204"/>
        <end position="256"/>
    </location>
</feature>
<dbReference type="InterPro" id="IPR004358">
    <property type="entry name" value="Sig_transdc_His_kin-like_C"/>
</dbReference>
<organism evidence="12 13">
    <name type="scientific">Labilithrix luteola</name>
    <dbReference type="NCBI Taxonomy" id="1391654"/>
    <lineage>
        <taxon>Bacteria</taxon>
        <taxon>Pseudomonadati</taxon>
        <taxon>Myxococcota</taxon>
        <taxon>Polyangia</taxon>
        <taxon>Polyangiales</taxon>
        <taxon>Labilitrichaceae</taxon>
        <taxon>Labilithrix</taxon>
    </lineage>
</organism>
<accession>A0A0K1QG52</accession>
<evidence type="ECO:0000256" key="1">
    <source>
        <dbReference type="ARBA" id="ARBA00000085"/>
    </source>
</evidence>
<dbReference type="InterPro" id="IPR013656">
    <property type="entry name" value="PAS_4"/>
</dbReference>
<dbReference type="PRINTS" id="PR00344">
    <property type="entry name" value="BCTRLSENSOR"/>
</dbReference>
<dbReference type="GO" id="GO:0000155">
    <property type="term" value="F:phosphorelay sensor kinase activity"/>
    <property type="evidence" value="ECO:0007669"/>
    <property type="project" value="InterPro"/>
</dbReference>
<dbReference type="Gene3D" id="6.10.340.10">
    <property type="match status" value="1"/>
</dbReference>
<evidence type="ECO:0000256" key="2">
    <source>
        <dbReference type="ARBA" id="ARBA00004370"/>
    </source>
</evidence>
<dbReference type="GO" id="GO:0030295">
    <property type="term" value="F:protein kinase activator activity"/>
    <property type="evidence" value="ECO:0007669"/>
    <property type="project" value="TreeGrafter"/>
</dbReference>